<dbReference type="OrthoDB" id="255603at2"/>
<dbReference type="Gene3D" id="3.40.50.1820">
    <property type="entry name" value="alpha/beta hydrolase"/>
    <property type="match status" value="1"/>
</dbReference>
<dbReference type="Proteomes" id="UP000245507">
    <property type="component" value="Unassembled WGS sequence"/>
</dbReference>
<dbReference type="SUPFAM" id="SSF53474">
    <property type="entry name" value="alpha/beta-Hydrolases"/>
    <property type="match status" value="1"/>
</dbReference>
<keyword evidence="1 3" id="KW-0378">Hydrolase</keyword>
<dbReference type="PANTHER" id="PTHR48081">
    <property type="entry name" value="AB HYDROLASE SUPERFAMILY PROTEIN C4A8.06C"/>
    <property type="match status" value="1"/>
</dbReference>
<comment type="caution">
    <text evidence="3">The sequence shown here is derived from an EMBL/GenBank/DDBJ whole genome shotgun (WGS) entry which is preliminary data.</text>
</comment>
<feature type="domain" description="BD-FAE-like" evidence="2">
    <location>
        <begin position="63"/>
        <end position="243"/>
    </location>
</feature>
<evidence type="ECO:0000313" key="3">
    <source>
        <dbReference type="EMBL" id="PWN01116.1"/>
    </source>
</evidence>
<evidence type="ECO:0000256" key="1">
    <source>
        <dbReference type="ARBA" id="ARBA00022801"/>
    </source>
</evidence>
<dbReference type="EMBL" id="QGDD01000011">
    <property type="protein sequence ID" value="PWN01116.1"/>
    <property type="molecule type" value="Genomic_DNA"/>
</dbReference>
<organism evidence="3 4">
    <name type="scientific">Nocardioides silvaticus</name>
    <dbReference type="NCBI Taxonomy" id="2201891"/>
    <lineage>
        <taxon>Bacteria</taxon>
        <taxon>Bacillati</taxon>
        <taxon>Actinomycetota</taxon>
        <taxon>Actinomycetes</taxon>
        <taxon>Propionibacteriales</taxon>
        <taxon>Nocardioidaceae</taxon>
        <taxon>Nocardioides</taxon>
    </lineage>
</organism>
<dbReference type="InterPro" id="IPR050300">
    <property type="entry name" value="GDXG_lipolytic_enzyme"/>
</dbReference>
<name>A0A316TMZ9_9ACTN</name>
<dbReference type="Pfam" id="PF20434">
    <property type="entry name" value="BD-FAE"/>
    <property type="match status" value="1"/>
</dbReference>
<gene>
    <name evidence="3" type="ORF">DJ010_19890</name>
</gene>
<protein>
    <submittedName>
        <fullName evidence="3">Alpha/beta hydrolase</fullName>
    </submittedName>
</protein>
<dbReference type="InterPro" id="IPR029058">
    <property type="entry name" value="AB_hydrolase_fold"/>
</dbReference>
<keyword evidence="4" id="KW-1185">Reference proteome</keyword>
<evidence type="ECO:0000313" key="4">
    <source>
        <dbReference type="Proteomes" id="UP000245507"/>
    </source>
</evidence>
<dbReference type="GO" id="GO:0016787">
    <property type="term" value="F:hydrolase activity"/>
    <property type="evidence" value="ECO:0007669"/>
    <property type="project" value="UniProtKB-KW"/>
</dbReference>
<accession>A0A316TMZ9</accession>
<reference evidence="3 4" key="1">
    <citation type="submission" date="2018-05" db="EMBL/GenBank/DDBJ databases">
        <title>Nocardioides silvaticus genome.</title>
        <authorList>
            <person name="Li C."/>
            <person name="Wang G."/>
        </authorList>
    </citation>
    <scope>NUCLEOTIDE SEQUENCE [LARGE SCALE GENOMIC DNA]</scope>
    <source>
        <strain evidence="3 4">CCTCC AB 2018079</strain>
    </source>
</reference>
<proteinExistence type="predicted"/>
<dbReference type="AlphaFoldDB" id="A0A316TMZ9"/>
<sequence length="285" mass="28443">MVAAGAPRRRSVLAAAAALGLAACGKEPPVADQDAGLDGDEVGTAYGDDPSQFGQLLLPDGEPRGVVVVVHGGFWKAEYDLSLGTPLAQDLTARGWVTWNLEYRRVGSGPGGGGGVPATLDDVAAGIDHLATMAAAGLVPAAALDRVVTLGHSAGGHLATWAAGRPDPVVPVTDVVSQAGVLDLVAASRAGLGGGAVDAFLGHAPGPADAAADPAQQLPLAVPVHCVHAPDDDIVPISQSREYVERATAAGATADLTEVTGGHFGVIEVGSPAWQRILEIIGGIG</sequence>
<dbReference type="InterPro" id="IPR049492">
    <property type="entry name" value="BD-FAE-like_dom"/>
</dbReference>
<evidence type="ECO:0000259" key="2">
    <source>
        <dbReference type="Pfam" id="PF20434"/>
    </source>
</evidence>